<protein>
    <submittedName>
        <fullName evidence="1">Uncharacterized protein</fullName>
    </submittedName>
</protein>
<keyword evidence="2" id="KW-1185">Reference proteome</keyword>
<name>G7YSV7_CLOSI</name>
<reference evidence="1" key="1">
    <citation type="journal article" date="2011" name="Genome Biol.">
        <title>The draft genome of the carcinogenic human liver fluke Clonorchis sinensis.</title>
        <authorList>
            <person name="Wang X."/>
            <person name="Chen W."/>
            <person name="Huang Y."/>
            <person name="Sun J."/>
            <person name="Men J."/>
            <person name="Liu H."/>
            <person name="Luo F."/>
            <person name="Guo L."/>
            <person name="Lv X."/>
            <person name="Deng C."/>
            <person name="Zhou C."/>
            <person name="Fan Y."/>
            <person name="Li X."/>
            <person name="Huang L."/>
            <person name="Hu Y."/>
            <person name="Liang C."/>
            <person name="Hu X."/>
            <person name="Xu J."/>
            <person name="Yu X."/>
        </authorList>
    </citation>
    <scope>NUCLEOTIDE SEQUENCE [LARGE SCALE GENOMIC DNA]</scope>
    <source>
        <strain evidence="1">Henan</strain>
    </source>
</reference>
<dbReference type="Proteomes" id="UP000008909">
    <property type="component" value="Unassembled WGS sequence"/>
</dbReference>
<reference key="2">
    <citation type="submission" date="2011-10" db="EMBL/GenBank/DDBJ databases">
        <title>The genome and transcriptome sequence of Clonorchis sinensis provide insights into the carcinogenic liver fluke.</title>
        <authorList>
            <person name="Wang X."/>
            <person name="Huang Y."/>
            <person name="Chen W."/>
            <person name="Liu H."/>
            <person name="Guo L."/>
            <person name="Chen Y."/>
            <person name="Luo F."/>
            <person name="Zhou W."/>
            <person name="Sun J."/>
            <person name="Mao Q."/>
            <person name="Liang P."/>
            <person name="Zhou C."/>
            <person name="Tian Y."/>
            <person name="Men J."/>
            <person name="Lv X."/>
            <person name="Huang L."/>
            <person name="Zhou J."/>
            <person name="Hu Y."/>
            <person name="Li R."/>
            <person name="Zhang F."/>
            <person name="Lei H."/>
            <person name="Li X."/>
            <person name="Hu X."/>
            <person name="Liang C."/>
            <person name="Xu J."/>
            <person name="Wu Z."/>
            <person name="Yu X."/>
        </authorList>
    </citation>
    <scope>NUCLEOTIDE SEQUENCE</scope>
    <source>
        <strain>Henan</strain>
    </source>
</reference>
<dbReference type="EMBL" id="DF144140">
    <property type="protein sequence ID" value="GAA56037.1"/>
    <property type="molecule type" value="Genomic_DNA"/>
</dbReference>
<evidence type="ECO:0000313" key="2">
    <source>
        <dbReference type="Proteomes" id="UP000008909"/>
    </source>
</evidence>
<proteinExistence type="predicted"/>
<accession>G7YSV7</accession>
<evidence type="ECO:0000313" key="1">
    <source>
        <dbReference type="EMBL" id="GAA56037.1"/>
    </source>
</evidence>
<organism evidence="1 2">
    <name type="scientific">Clonorchis sinensis</name>
    <name type="common">Chinese liver fluke</name>
    <dbReference type="NCBI Taxonomy" id="79923"/>
    <lineage>
        <taxon>Eukaryota</taxon>
        <taxon>Metazoa</taxon>
        <taxon>Spiralia</taxon>
        <taxon>Lophotrochozoa</taxon>
        <taxon>Platyhelminthes</taxon>
        <taxon>Trematoda</taxon>
        <taxon>Digenea</taxon>
        <taxon>Opisthorchiida</taxon>
        <taxon>Opisthorchiata</taxon>
        <taxon>Opisthorchiidae</taxon>
        <taxon>Clonorchis</taxon>
    </lineage>
</organism>
<gene>
    <name evidence="1" type="ORF">CLF_109685</name>
</gene>
<sequence>MFTVIIQDQVVVHMAVYYRWLPRWPLILYPSMEISLQIFRPRSRRHHQYTIPSSQYFDTLTVYECFAFSRTRQQYVQWSSDDCMSLHTSDVRILNPGRVGERKTLFNRFAFCTR</sequence>
<dbReference type="AlphaFoldDB" id="G7YSV7"/>